<evidence type="ECO:0000313" key="1">
    <source>
        <dbReference type="EMBL" id="CAF5025293.1"/>
    </source>
</evidence>
<sequence length="46" mass="5202">DSSCDTDTVWNAGNHLLAKMCEREEHADSNFNIVPDEMTTNAFQGW</sequence>
<dbReference type="Proteomes" id="UP000676336">
    <property type="component" value="Unassembled WGS sequence"/>
</dbReference>
<gene>
    <name evidence="1" type="ORF">SMN809_LOCUS57834</name>
</gene>
<protein>
    <submittedName>
        <fullName evidence="1">Uncharacterized protein</fullName>
    </submittedName>
</protein>
<dbReference type="EMBL" id="CAJOBI010214081">
    <property type="protein sequence ID" value="CAF5025293.1"/>
    <property type="molecule type" value="Genomic_DNA"/>
</dbReference>
<reference evidence="1" key="1">
    <citation type="submission" date="2021-02" db="EMBL/GenBank/DDBJ databases">
        <authorList>
            <person name="Nowell W R."/>
        </authorList>
    </citation>
    <scope>NUCLEOTIDE SEQUENCE</scope>
</reference>
<organism evidence="1 2">
    <name type="scientific">Rotaria magnacalcarata</name>
    <dbReference type="NCBI Taxonomy" id="392030"/>
    <lineage>
        <taxon>Eukaryota</taxon>
        <taxon>Metazoa</taxon>
        <taxon>Spiralia</taxon>
        <taxon>Gnathifera</taxon>
        <taxon>Rotifera</taxon>
        <taxon>Eurotatoria</taxon>
        <taxon>Bdelloidea</taxon>
        <taxon>Philodinida</taxon>
        <taxon>Philodinidae</taxon>
        <taxon>Rotaria</taxon>
    </lineage>
</organism>
<proteinExistence type="predicted"/>
<accession>A0A8S3E1Y5</accession>
<dbReference type="AlphaFoldDB" id="A0A8S3E1Y5"/>
<comment type="caution">
    <text evidence="1">The sequence shown here is derived from an EMBL/GenBank/DDBJ whole genome shotgun (WGS) entry which is preliminary data.</text>
</comment>
<feature type="non-terminal residue" evidence="1">
    <location>
        <position position="1"/>
    </location>
</feature>
<evidence type="ECO:0000313" key="2">
    <source>
        <dbReference type="Proteomes" id="UP000676336"/>
    </source>
</evidence>
<name>A0A8S3E1Y5_9BILA</name>